<gene>
    <name evidence="2" type="ORF">ABOM_000706</name>
</gene>
<dbReference type="InterPro" id="IPR001810">
    <property type="entry name" value="F-box_dom"/>
</dbReference>
<protein>
    <recommendedName>
        <fullName evidence="1">F-box domain-containing protein</fullName>
    </recommendedName>
</protein>
<sequence>MPILDLPVEVLLLIYQSLNDIDDALHLARTCEQLYTIFDSPSSRVNIFRCIIQSQNQHQFDTKLTIVQSCNQTYYSSLDSTTSPAPTAARPSPEVLNQGLFPAHPHQLSDEQVWGIVCRWHGTRSLFSLYSDTIIHNIYMNDWVPWWHTQTPVLLGNDPLPQLSGRTIHSTSDQKRILYHRFYQALTSHWLSIECLTLAKATVYPTPESRNEWHAIIYAQWCSRNHPPLRDRLDILQVTVFVWEFLARKAFETIPLTPRLQAFRTSKVFLRPPSVIQALILLSWPDPDSMCDPVGYYERSTPECRIQPVVVGRQQGGNEVPDNLDNNNPGEWDMGLQDLENCTHDSLRRMKITPRATWRSYWASRWGGSFTKRPRLGHAEDGKLSIGVLDRLFLCPETDERLQIDMLYRI</sequence>
<dbReference type="RefSeq" id="XP_022394457.1">
    <property type="nucleotide sequence ID" value="XM_022527836.1"/>
</dbReference>
<feature type="domain" description="F-box" evidence="1">
    <location>
        <begin position="1"/>
        <end position="51"/>
    </location>
</feature>
<evidence type="ECO:0000313" key="3">
    <source>
        <dbReference type="Proteomes" id="UP000179179"/>
    </source>
</evidence>
<dbReference type="SUPFAM" id="SSF81383">
    <property type="entry name" value="F-box domain"/>
    <property type="match status" value="1"/>
</dbReference>
<evidence type="ECO:0000313" key="2">
    <source>
        <dbReference type="EMBL" id="OGM50740.1"/>
    </source>
</evidence>
<keyword evidence="3" id="KW-1185">Reference proteome</keyword>
<dbReference type="InterPro" id="IPR036047">
    <property type="entry name" value="F-box-like_dom_sf"/>
</dbReference>
<comment type="caution">
    <text evidence="2">The sequence shown here is derived from an EMBL/GenBank/DDBJ whole genome shotgun (WGS) entry which is preliminary data.</text>
</comment>
<dbReference type="OrthoDB" id="5384804at2759"/>
<accession>A0A1F8AG69</accession>
<dbReference type="PROSITE" id="PS50181">
    <property type="entry name" value="FBOX"/>
    <property type="match status" value="1"/>
</dbReference>
<evidence type="ECO:0000259" key="1">
    <source>
        <dbReference type="PROSITE" id="PS50181"/>
    </source>
</evidence>
<dbReference type="GeneID" id="34444096"/>
<dbReference type="EMBL" id="LYCR01000002">
    <property type="protein sequence ID" value="OGM50740.1"/>
    <property type="molecule type" value="Genomic_DNA"/>
</dbReference>
<name>A0A1F8AG69_9EURO</name>
<organism evidence="2 3">
    <name type="scientific">Aspergillus bombycis</name>
    <dbReference type="NCBI Taxonomy" id="109264"/>
    <lineage>
        <taxon>Eukaryota</taxon>
        <taxon>Fungi</taxon>
        <taxon>Dikarya</taxon>
        <taxon>Ascomycota</taxon>
        <taxon>Pezizomycotina</taxon>
        <taxon>Eurotiomycetes</taxon>
        <taxon>Eurotiomycetidae</taxon>
        <taxon>Eurotiales</taxon>
        <taxon>Aspergillaceae</taxon>
        <taxon>Aspergillus</taxon>
    </lineage>
</organism>
<dbReference type="Pfam" id="PF12937">
    <property type="entry name" value="F-box-like"/>
    <property type="match status" value="1"/>
</dbReference>
<dbReference type="Proteomes" id="UP000179179">
    <property type="component" value="Unassembled WGS sequence"/>
</dbReference>
<reference evidence="2 3" key="1">
    <citation type="journal article" date="2016" name="Genome Biol. Evol.">
        <title>Draft genome sequence of an aflatoxigenic Aspergillus species, A. bombycis.</title>
        <authorList>
            <person name="Moore G.G."/>
            <person name="Mack B.M."/>
            <person name="Beltz S.B."/>
            <person name="Gilbert M.K."/>
        </authorList>
    </citation>
    <scope>NUCLEOTIDE SEQUENCE [LARGE SCALE GENOMIC DNA]</scope>
    <source>
        <strain evidence="3">NRRL 26010</strain>
    </source>
</reference>
<dbReference type="AlphaFoldDB" id="A0A1F8AG69"/>
<proteinExistence type="predicted"/>